<keyword evidence="2" id="KW-0969">Cilium</keyword>
<feature type="region of interest" description="Disordered" evidence="1">
    <location>
        <begin position="1118"/>
        <end position="1137"/>
    </location>
</feature>
<feature type="compositionally biased region" description="Polar residues" evidence="1">
    <location>
        <begin position="815"/>
        <end position="824"/>
    </location>
</feature>
<feature type="region of interest" description="Disordered" evidence="1">
    <location>
        <begin position="2373"/>
        <end position="2399"/>
    </location>
</feature>
<feature type="region of interest" description="Disordered" evidence="1">
    <location>
        <begin position="815"/>
        <end position="847"/>
    </location>
</feature>
<feature type="compositionally biased region" description="Basic and acidic residues" evidence="1">
    <location>
        <begin position="1118"/>
        <end position="1127"/>
    </location>
</feature>
<keyword evidence="3" id="KW-1185">Reference proteome</keyword>
<proteinExistence type="predicted"/>
<sequence length="2650" mass="300686">MDLIIRQHLSTAENQQDTVALLKAYKLIKAANSDRLPGDGLENFSPDLYVLCAEQALQFENHVVSTDCLQMYFKCQPPQNQFYGRAYLCKGQLHAPKSSNVEDLEKSVAYYLKAIYFAKQQQRYYFLVYNASVLYWQMVRPFLKSGSRHLLISSLTIVLKALEEINERDADWRAELMMELLECMLEAEKNKEADDYAPLVAEYIKANVPHKYPHLFSKMVHHKLIDSAKAVKETKISVTLSSIQKIQKLRSQLDSGLTAKEIHVNLNDAYKLMSTFEEEASSPLQVSEKIDLLIELARLSIELKCSQIAASCLEDLRNTEITNPQTHLILECLHSELEVLNLGTRIALYTKSAVESQLKVIQKLDSTLQNAIRLADPNIIQTVCTTQWNLCLPLLQHNLRRNLRKPLIAISQSLEKIDSLLFELRCQIHLEIAHIEEDEDRIEAAIEHIQNALLLNDNGQYQNYLKAFLHRLQLRATLYQKPERLEDQATMIIEQAKQCNSKDPVRKKRCLLVKAGMCLAPDVFQMVLDSENEARVATGKGNRGSIGFLCLKAEHHAKCVQKTEGHLRRLENKDDRERVRLWADLAKVARKQEVWDVCRAACRFCLLYDDGRWNVTKYDVWILQKKKSTANSADEGKPLGLEIQSPKPNIITYSDERAILRTLVEIRFINAEATIHLLKSEGCRLNDPSKAPEDSSVHPMTYIAKNVEENPEWIIYRNWISHLSKYATDNFLQAAELGTELQESWITHNAAVYMLNHNKHLLVAGRVSELTDTFQKLLAALKKTGHHGNPTLFLMLSNALAKGLIHRWIPVSSVSKSPEINPQSARGKKPLRKGSGKSNMGNMPVDPNGLPDVKLALEICDYALDLTNGNKPEEVVPMSMRQQIISTWVKAKQLLQQQIGQKLGTDDEENNEGQNPMTRVLVAVEMHACNGLGLMDFTVPSLSQVFTKASECVWSDSLVELQTFTRLAHFAFKARNLALALTCTQKIMIGLQEINRKSCGCSSALELEMLSVAACIQGQCIMDNLAGNKQSRLSAIRSFQLSARYAGDAGSPTLAIKAAHHYWYACLPLTKSPKEREPLKEATLSVIKALNEVESNRKKGSENDITYLHLWPSMDVQSHADESDRPKSTGQESGHSNEELSLRASLFELLFNLYADKNDWESGLKVLDEAINVLPRTKHRLNIFKHRVLVKARLGQNFFMDIQKFKDESEDYVAFIWHHVALTSKNTAEQLACFQNAIDALQKPENQWQKVEYILELAQWLYCNQFPITNGLILLEWAVDILMQMKFNGETEEGKSLKEKTKTRAKYSLKKEAHSEDSTAAKSEPVEVLSSTLEDLKNVRQLEALARAYTLMAFIGGHISPEHEQHCLVAYACIMRIWKVSMAAAGSFIKALPKNPPPVQNPQSASSHKAKSKKDVPETAAKIVKEKSKRKGSIDVLPSNTEEWACFDCPDEIRDAFKLDLSCHVINRNSILNPTYSLYYLDLLVKVLHGISLTHLTLPVLHLADIIAHDVVASKSLSDLYHLRTRNICADLKLYQAATYHEKTVGNVFISEQEQISCRLKISQMMEEKEDTIQSDLGNKYQHIDTKPKILRLDEDQKELSGLSLPYMWIEKAEVLMELGYLQPARLLLSEAYQSFQAFGDKYYQLKCLYLLSLLANIEKNYGQAKVLLIEDQQTERDAEIWYKATLSMTEALLGENKEGSEKRACMILETTISTFKTMLQKQSNRKSEYGFFIASLYARKCSILTQTSKSGINVGKTSSQTVAMLLDICDKMSQIEIDLLQCGHREYQAEFMMEHSDVLRILANLAEDGERKHRYFLDAYGIAESAVRILERILYNIQNLFPLNEAGSISLPIMRKLAKAKLHLTELSLEIIQLLSVEENVKLQEQRRKGHLCVAVEEFVRATPDYNSVEQEWTTLGRTVGSKALVQMASILPLIASCPDLKAKCLYLTGKSLYLLSLKIDPLNKEMYWNENFLDEKRKAAINNDDGLELPSGDLQLTSRQQDQLKKKSVELQRKRAIAQQFLAQASEISLQSISCAMNNNLVTTLAAASLQISLCLGQFDPVVAGQFLALYQSCSTSMMIKDLLCKAMHNTSNSQFAALLHLHKCLQEKGNLGSLYKSIEQRLCSTSKAWEQLKISTTFFNVINEMPPNFNIIVLQHSGDRSFLYGAVLERSKANSAQKGKFIQHKGMSAQVAGYAVDPAMFVNLLDRMELFKQDMLQILHKREYQQSFAKRKNVFENIQEINNNSGMKDADLLEDENKLFSAFTDIVHDMEKYLNPVLQKFDFSSFRQMSPLLSATEPGRVKSRQREEKPSTPSCSSVELGDCILLLADPLLMELPLEALSMFKEEGISSVSRDFSLQLLYNRIHKEQQPADGDIKRDVKTPKDPKSKAEQKKNVKHVPTNRVLPPNCMSVDTHQFKYIVDPYNEAREPETYKPSSKMIEVLGKYSQQYTPNWEGIIGSSRVPSHAEWENLMTNCSAFLFYGTERFLAHILLDRFVAMNFTECQLLVLLDMVRTHHSFSRISMADVQKSASFLALERPVETAMLFSVSGFRAVMLNQWYTTLEQNAKKLDFLAENLLEHGKTTGQTVQSSRQPGRDPEPVTGINIDDNMPKVKQEDVSLSLYDLKHTLENPSIFRYVLYGLPNLIVM</sequence>
<feature type="compositionally biased region" description="Polar residues" evidence="1">
    <location>
        <begin position="2585"/>
        <end position="2595"/>
    </location>
</feature>
<organism evidence="2 3">
    <name type="scientific">Pelobates cultripes</name>
    <name type="common">Western spadefoot toad</name>
    <dbReference type="NCBI Taxonomy" id="61616"/>
    <lineage>
        <taxon>Eukaryota</taxon>
        <taxon>Metazoa</taxon>
        <taxon>Chordata</taxon>
        <taxon>Craniata</taxon>
        <taxon>Vertebrata</taxon>
        <taxon>Euteleostomi</taxon>
        <taxon>Amphibia</taxon>
        <taxon>Batrachia</taxon>
        <taxon>Anura</taxon>
        <taxon>Pelobatoidea</taxon>
        <taxon>Pelobatidae</taxon>
        <taxon>Pelobates</taxon>
    </lineage>
</organism>
<dbReference type="GO" id="GO:0060294">
    <property type="term" value="P:cilium movement involved in cell motility"/>
    <property type="evidence" value="ECO:0007669"/>
    <property type="project" value="InterPro"/>
</dbReference>
<feature type="compositionally biased region" description="Basic and acidic residues" evidence="1">
    <location>
        <begin position="2373"/>
        <end position="2396"/>
    </location>
</feature>
<feature type="region of interest" description="Disordered" evidence="1">
    <location>
        <begin position="2300"/>
        <end position="2320"/>
    </location>
</feature>
<gene>
    <name evidence="2" type="ORF">PECUL_23A005188</name>
</gene>
<dbReference type="PANTHER" id="PTHR15977">
    <property type="entry name" value="CILIA- AND FLAGELLA-ASSOCIATED PROTEIN 46"/>
    <property type="match status" value="1"/>
</dbReference>
<reference evidence="2" key="1">
    <citation type="submission" date="2022-03" db="EMBL/GenBank/DDBJ databases">
        <authorList>
            <person name="Alioto T."/>
            <person name="Alioto T."/>
            <person name="Gomez Garrido J."/>
        </authorList>
    </citation>
    <scope>NUCLEOTIDE SEQUENCE</scope>
</reference>
<dbReference type="Pfam" id="PF25439">
    <property type="entry name" value="TPR_CFAP46_N"/>
    <property type="match status" value="1"/>
</dbReference>
<dbReference type="InterPro" id="IPR039586">
    <property type="entry name" value="CFAP46"/>
</dbReference>
<dbReference type="EMBL" id="OW240922">
    <property type="protein sequence ID" value="CAH2322419.1"/>
    <property type="molecule type" value="Genomic_DNA"/>
</dbReference>
<dbReference type="PANTHER" id="PTHR15977:SF15">
    <property type="entry name" value="CILIA- AND FLAGELLA-ASSOCIATED PROTEIN 46"/>
    <property type="match status" value="1"/>
</dbReference>
<protein>
    <submittedName>
        <fullName evidence="2">Cilia- and flagella-associated 46</fullName>
    </submittedName>
</protein>
<name>A0AAD1TFI9_PELCU</name>
<dbReference type="Proteomes" id="UP001295444">
    <property type="component" value="Chromosome 11"/>
</dbReference>
<keyword evidence="2" id="KW-0282">Flagellum</keyword>
<dbReference type="GO" id="GO:0035082">
    <property type="term" value="P:axoneme assembly"/>
    <property type="evidence" value="ECO:0007669"/>
    <property type="project" value="InterPro"/>
</dbReference>
<keyword evidence="2" id="KW-0966">Cell projection</keyword>
<feature type="region of interest" description="Disordered" evidence="1">
    <location>
        <begin position="1395"/>
        <end position="1418"/>
    </location>
</feature>
<accession>A0AAD1TFI9</accession>
<feature type="region of interest" description="Disordered" evidence="1">
    <location>
        <begin position="2585"/>
        <end position="2610"/>
    </location>
</feature>
<evidence type="ECO:0000256" key="1">
    <source>
        <dbReference type="SAM" id="MobiDB-lite"/>
    </source>
</evidence>
<evidence type="ECO:0000313" key="2">
    <source>
        <dbReference type="EMBL" id="CAH2322419.1"/>
    </source>
</evidence>
<dbReference type="InterPro" id="IPR057466">
    <property type="entry name" value="CFAP46_TPR"/>
</dbReference>
<feature type="compositionally biased region" description="Basic residues" evidence="1">
    <location>
        <begin position="826"/>
        <end position="835"/>
    </location>
</feature>
<evidence type="ECO:0000313" key="3">
    <source>
        <dbReference type="Proteomes" id="UP001295444"/>
    </source>
</evidence>